<comment type="cofactor">
    <cofactor evidence="2">
        <name>a divalent metal cation</name>
        <dbReference type="ChEBI" id="CHEBI:60240"/>
    </cofactor>
</comment>
<dbReference type="Gene3D" id="6.10.340.10">
    <property type="match status" value="1"/>
</dbReference>
<keyword evidence="8 15" id="KW-0418">Kinase</keyword>
<evidence type="ECO:0000259" key="13">
    <source>
        <dbReference type="PROSITE" id="PS50109"/>
    </source>
</evidence>
<dbReference type="InterPro" id="IPR005467">
    <property type="entry name" value="His_kinase_dom"/>
</dbReference>
<dbReference type="Pfam" id="PF00512">
    <property type="entry name" value="HisKA"/>
    <property type="match status" value="1"/>
</dbReference>
<dbReference type="SMART" id="SM00387">
    <property type="entry name" value="HATPase_c"/>
    <property type="match status" value="1"/>
</dbReference>
<accession>A0A927M9Y3</accession>
<dbReference type="SUPFAM" id="SSF55874">
    <property type="entry name" value="ATPase domain of HSP90 chaperone/DNA topoisomerase II/histidine kinase"/>
    <property type="match status" value="1"/>
</dbReference>
<evidence type="ECO:0000256" key="4">
    <source>
        <dbReference type="ARBA" id="ARBA00012438"/>
    </source>
</evidence>
<dbReference type="PROSITE" id="PS50885">
    <property type="entry name" value="HAMP"/>
    <property type="match status" value="1"/>
</dbReference>
<evidence type="ECO:0000256" key="10">
    <source>
        <dbReference type="ARBA" id="ARBA00023012"/>
    </source>
</evidence>
<dbReference type="InterPro" id="IPR036890">
    <property type="entry name" value="HATPase_C_sf"/>
</dbReference>
<keyword evidence="9 12" id="KW-1133">Transmembrane helix</keyword>
<dbReference type="EC" id="2.7.13.3" evidence="4"/>
<dbReference type="InterPro" id="IPR036097">
    <property type="entry name" value="HisK_dim/P_sf"/>
</dbReference>
<dbReference type="Proteomes" id="UP000649753">
    <property type="component" value="Unassembled WGS sequence"/>
</dbReference>
<dbReference type="SMART" id="SM00304">
    <property type="entry name" value="HAMP"/>
    <property type="match status" value="1"/>
</dbReference>
<proteinExistence type="predicted"/>
<dbReference type="GO" id="GO:0005509">
    <property type="term" value="F:calcium ion binding"/>
    <property type="evidence" value="ECO:0007669"/>
    <property type="project" value="UniProtKB-ARBA"/>
</dbReference>
<keyword evidence="6 15" id="KW-0808">Transferase</keyword>
<evidence type="ECO:0000256" key="1">
    <source>
        <dbReference type="ARBA" id="ARBA00000085"/>
    </source>
</evidence>
<comment type="caution">
    <text evidence="15">The sequence shown here is derived from an EMBL/GenBank/DDBJ whole genome shotgun (WGS) entry which is preliminary data.</text>
</comment>
<dbReference type="PRINTS" id="PR00344">
    <property type="entry name" value="BCTRLSENSOR"/>
</dbReference>
<dbReference type="SUPFAM" id="SSF47384">
    <property type="entry name" value="Homodimeric domain of signal transducing histidine kinase"/>
    <property type="match status" value="1"/>
</dbReference>
<dbReference type="PROSITE" id="PS50109">
    <property type="entry name" value="HIS_KIN"/>
    <property type="match status" value="1"/>
</dbReference>
<evidence type="ECO:0000259" key="14">
    <source>
        <dbReference type="PROSITE" id="PS50885"/>
    </source>
</evidence>
<dbReference type="PANTHER" id="PTHR45436:SF5">
    <property type="entry name" value="SENSOR HISTIDINE KINASE TRCS"/>
    <property type="match status" value="1"/>
</dbReference>
<dbReference type="CDD" id="cd00082">
    <property type="entry name" value="HisKA"/>
    <property type="match status" value="1"/>
</dbReference>
<evidence type="ECO:0000256" key="5">
    <source>
        <dbReference type="ARBA" id="ARBA00022553"/>
    </source>
</evidence>
<dbReference type="GO" id="GO:0005886">
    <property type="term" value="C:plasma membrane"/>
    <property type="evidence" value="ECO:0007669"/>
    <property type="project" value="UniProtKB-SubCell"/>
</dbReference>
<evidence type="ECO:0000256" key="6">
    <source>
        <dbReference type="ARBA" id="ARBA00022679"/>
    </source>
</evidence>
<evidence type="ECO:0000256" key="12">
    <source>
        <dbReference type="SAM" id="Phobius"/>
    </source>
</evidence>
<dbReference type="CDD" id="cd00075">
    <property type="entry name" value="HATPase"/>
    <property type="match status" value="1"/>
</dbReference>
<organism evidence="15 16">
    <name type="scientific">Plantactinospora soyae</name>
    <dbReference type="NCBI Taxonomy" id="1544732"/>
    <lineage>
        <taxon>Bacteria</taxon>
        <taxon>Bacillati</taxon>
        <taxon>Actinomycetota</taxon>
        <taxon>Actinomycetes</taxon>
        <taxon>Micromonosporales</taxon>
        <taxon>Micromonosporaceae</taxon>
        <taxon>Plantactinospora</taxon>
    </lineage>
</organism>
<dbReference type="Pfam" id="PF02518">
    <property type="entry name" value="HATPase_c"/>
    <property type="match status" value="1"/>
</dbReference>
<evidence type="ECO:0000256" key="11">
    <source>
        <dbReference type="ARBA" id="ARBA00023136"/>
    </source>
</evidence>
<reference evidence="15" key="1">
    <citation type="submission" date="2020-10" db="EMBL/GenBank/DDBJ databases">
        <title>Sequencing the genomes of 1000 actinobacteria strains.</title>
        <authorList>
            <person name="Klenk H.-P."/>
        </authorList>
    </citation>
    <scope>NUCLEOTIDE SEQUENCE</scope>
    <source>
        <strain evidence="15">DSM 46832</strain>
    </source>
</reference>
<dbReference type="Gene3D" id="3.30.565.10">
    <property type="entry name" value="Histidine kinase-like ATPase, C-terminal domain"/>
    <property type="match status" value="1"/>
</dbReference>
<evidence type="ECO:0000313" key="16">
    <source>
        <dbReference type="Proteomes" id="UP000649753"/>
    </source>
</evidence>
<keyword evidence="11 12" id="KW-0472">Membrane</keyword>
<evidence type="ECO:0000313" key="15">
    <source>
        <dbReference type="EMBL" id="MBE1487195.1"/>
    </source>
</evidence>
<protein>
    <recommendedName>
        <fullName evidence="4">histidine kinase</fullName>
        <ecNumber evidence="4">2.7.13.3</ecNumber>
    </recommendedName>
</protein>
<dbReference type="FunFam" id="3.30.565.10:FF:000006">
    <property type="entry name" value="Sensor histidine kinase WalK"/>
    <property type="match status" value="1"/>
</dbReference>
<dbReference type="Pfam" id="PF00672">
    <property type="entry name" value="HAMP"/>
    <property type="match status" value="1"/>
</dbReference>
<dbReference type="InterPro" id="IPR004358">
    <property type="entry name" value="Sig_transdc_His_kin-like_C"/>
</dbReference>
<dbReference type="SMART" id="SM00388">
    <property type="entry name" value="HisKA"/>
    <property type="match status" value="1"/>
</dbReference>
<dbReference type="CDD" id="cd06225">
    <property type="entry name" value="HAMP"/>
    <property type="match status" value="1"/>
</dbReference>
<dbReference type="AlphaFoldDB" id="A0A927M9Y3"/>
<keyword evidence="5" id="KW-0597">Phosphoprotein</keyword>
<gene>
    <name evidence="15" type="ORF">H4W31_002833</name>
</gene>
<feature type="transmembrane region" description="Helical" evidence="12">
    <location>
        <begin position="20"/>
        <end position="43"/>
    </location>
</feature>
<dbReference type="RefSeq" id="WP_318783192.1">
    <property type="nucleotide sequence ID" value="NZ_JADBEB010000001.1"/>
</dbReference>
<dbReference type="InterPro" id="IPR003660">
    <property type="entry name" value="HAMP_dom"/>
</dbReference>
<keyword evidence="10" id="KW-0902">Two-component regulatory system</keyword>
<dbReference type="GO" id="GO:0000155">
    <property type="term" value="F:phosphorelay sensor kinase activity"/>
    <property type="evidence" value="ECO:0007669"/>
    <property type="project" value="InterPro"/>
</dbReference>
<name>A0A927M9Y3_9ACTN</name>
<dbReference type="EMBL" id="JADBEB010000001">
    <property type="protein sequence ID" value="MBE1487195.1"/>
    <property type="molecule type" value="Genomic_DNA"/>
</dbReference>
<comment type="subcellular location">
    <subcellularLocation>
        <location evidence="3">Cell membrane</location>
    </subcellularLocation>
</comment>
<dbReference type="SUPFAM" id="SSF158472">
    <property type="entry name" value="HAMP domain-like"/>
    <property type="match status" value="1"/>
</dbReference>
<comment type="catalytic activity">
    <reaction evidence="1">
        <text>ATP + protein L-histidine = ADP + protein N-phospho-L-histidine.</text>
        <dbReference type="EC" id="2.7.13.3"/>
    </reaction>
</comment>
<dbReference type="Gene3D" id="1.10.287.130">
    <property type="match status" value="1"/>
</dbReference>
<keyword evidence="7 12" id="KW-0812">Transmembrane</keyword>
<dbReference type="FunFam" id="1.10.287.130:FF:000001">
    <property type="entry name" value="Two-component sensor histidine kinase"/>
    <property type="match status" value="1"/>
</dbReference>
<dbReference type="InterPro" id="IPR003594">
    <property type="entry name" value="HATPase_dom"/>
</dbReference>
<evidence type="ECO:0000256" key="9">
    <source>
        <dbReference type="ARBA" id="ARBA00022989"/>
    </source>
</evidence>
<feature type="domain" description="Histidine kinase" evidence="13">
    <location>
        <begin position="300"/>
        <end position="520"/>
    </location>
</feature>
<evidence type="ECO:0000256" key="2">
    <source>
        <dbReference type="ARBA" id="ARBA00001968"/>
    </source>
</evidence>
<evidence type="ECO:0000256" key="8">
    <source>
        <dbReference type="ARBA" id="ARBA00022777"/>
    </source>
</evidence>
<sequence>MSTLLPRLGRLRAIPLRVKLVAAVLILVAAALVVISVMTAFFLRSYLIGKIDDELREFMSQPDRVWQQFEPERTNGSSLPTDYLLVAASEQSWKALPIYDDRQLTSANLPGTLRDASWYRRHADGEIFTVTSADRQLRWRMMIVRLNDAEYIAVGQNLTEVDLAVKELIWIDVLVGGSVLITLAAAGAAIVRTSLRPLVEIERTAAAIAGGDLSRRVPDPEIGAAEAKTELGRLSRALNAMLSQIEVAFTARAASESAARSAEAAARGAEGAARNAALAAQTSESRARRSEERMRQFIADASHELRTPLTTIRGFAELYRQGAAGGAEDIARLIRRIEDEAARMGLLVEDLLLLARLDRERPLTLAPVELPVLAADSVQAARAVAPERSISLEIEPGAGPLVVLGDDARLRQVLGNLMTNALTHTPADASVTLRLRTDQGDAVVEVADTGPGLSPEQAERVFERFYRADAARTRQAGGQISTGLGLAIVAALVAGHQGSVEAMETPGGGATFRVCLPLAPEVSEGPEPTEEIDVE</sequence>
<keyword evidence="16" id="KW-1185">Reference proteome</keyword>
<evidence type="ECO:0000256" key="7">
    <source>
        <dbReference type="ARBA" id="ARBA00022692"/>
    </source>
</evidence>
<dbReference type="PANTHER" id="PTHR45436">
    <property type="entry name" value="SENSOR HISTIDINE KINASE YKOH"/>
    <property type="match status" value="1"/>
</dbReference>
<dbReference type="InterPro" id="IPR003661">
    <property type="entry name" value="HisK_dim/P_dom"/>
</dbReference>
<dbReference type="InterPro" id="IPR050428">
    <property type="entry name" value="TCS_sensor_his_kinase"/>
</dbReference>
<feature type="domain" description="HAMP" evidence="14">
    <location>
        <begin position="192"/>
        <end position="250"/>
    </location>
</feature>
<evidence type="ECO:0000256" key="3">
    <source>
        <dbReference type="ARBA" id="ARBA00004236"/>
    </source>
</evidence>